<sequence length="275" mass="31644">MVYTISMAEKPVPHISEADWKAKIWNMKAVAQTKTSNSYDLRNDVRQTRNEAVISRRWANYHNNLRISDRLTEIRRWMNIIGGALQNLKLQSELLLAEKFETEKELEKYCFCLNTIGECRFLRDSKNKLNLINDGVANEVQLVRLSSTSTGNLPGNIATFTRGRRFHFDSSQLYDVTQQQQQPCEESFLIKGVGLEVREKVLLEIDSLEATKKFLSQKCFSAWEQNNRLVELIFKLENDMSDKTEALEIDLGVLKLDSTSVTATYKPDVLRLPSS</sequence>
<evidence type="ECO:0000313" key="4">
    <source>
        <dbReference type="EMBL" id="KAK6632789.1"/>
    </source>
</evidence>
<dbReference type="InterPro" id="IPR048256">
    <property type="entry name" value="Tektin-like"/>
</dbReference>
<reference evidence="4 5" key="1">
    <citation type="submission" date="2023-10" db="EMBL/GenBank/DDBJ databases">
        <title>Genomes of two closely related lineages of the louse Polyplax serrata with different host specificities.</title>
        <authorList>
            <person name="Martinu J."/>
            <person name="Tarabai H."/>
            <person name="Stefka J."/>
            <person name="Hypsa V."/>
        </authorList>
    </citation>
    <scope>NUCLEOTIDE SEQUENCE [LARGE SCALE GENOMIC DNA]</scope>
    <source>
        <strain evidence="4">HR10_N</strain>
    </source>
</reference>
<keyword evidence="3" id="KW-0282">Flagellum</keyword>
<dbReference type="PANTHER" id="PTHR19960:SF7">
    <property type="entry name" value="TEKTIN"/>
    <property type="match status" value="1"/>
</dbReference>
<dbReference type="Pfam" id="PF03148">
    <property type="entry name" value="Tektin"/>
    <property type="match status" value="2"/>
</dbReference>
<comment type="caution">
    <text evidence="4">The sequence shown here is derived from an EMBL/GenBank/DDBJ whole genome shotgun (WGS) entry which is preliminary data.</text>
</comment>
<dbReference type="PANTHER" id="PTHR19960">
    <property type="entry name" value="TEKTIN"/>
    <property type="match status" value="1"/>
</dbReference>
<dbReference type="EMBL" id="JAWJWE010000007">
    <property type="protein sequence ID" value="KAK6632789.1"/>
    <property type="molecule type" value="Genomic_DNA"/>
</dbReference>
<protein>
    <recommendedName>
        <fullName evidence="3">Tektin</fullName>
    </recommendedName>
</protein>
<dbReference type="Proteomes" id="UP001372834">
    <property type="component" value="Unassembled WGS sequence"/>
</dbReference>
<evidence type="ECO:0000256" key="3">
    <source>
        <dbReference type="RuleBase" id="RU367040"/>
    </source>
</evidence>
<evidence type="ECO:0000256" key="1">
    <source>
        <dbReference type="ARBA" id="ARBA00007209"/>
    </source>
</evidence>
<dbReference type="InterPro" id="IPR000435">
    <property type="entry name" value="Tektins"/>
</dbReference>
<keyword evidence="3" id="KW-0966">Cell projection</keyword>
<dbReference type="AlphaFoldDB" id="A0AAN8S6E0"/>
<comment type="subcellular location">
    <subcellularLocation>
        <location evidence="3">Cytoplasm</location>
        <location evidence="3">Cytoskeleton</location>
        <location evidence="3">Cilium axoneme</location>
    </subcellularLocation>
</comment>
<accession>A0AAN8S6E0</accession>
<keyword evidence="2" id="KW-0963">Cytoplasm</keyword>
<dbReference type="GO" id="GO:0015630">
    <property type="term" value="C:microtubule cytoskeleton"/>
    <property type="evidence" value="ECO:0007669"/>
    <property type="project" value="UniProtKB-UniRule"/>
</dbReference>
<dbReference type="GO" id="GO:0005634">
    <property type="term" value="C:nucleus"/>
    <property type="evidence" value="ECO:0007669"/>
    <property type="project" value="TreeGrafter"/>
</dbReference>
<evidence type="ECO:0000313" key="5">
    <source>
        <dbReference type="Proteomes" id="UP001372834"/>
    </source>
</evidence>
<dbReference type="GO" id="GO:0060271">
    <property type="term" value="P:cilium assembly"/>
    <property type="evidence" value="ECO:0007669"/>
    <property type="project" value="UniProtKB-UniRule"/>
</dbReference>
<dbReference type="GO" id="GO:0060294">
    <property type="term" value="P:cilium movement involved in cell motility"/>
    <property type="evidence" value="ECO:0007669"/>
    <property type="project" value="UniProtKB-UniRule"/>
</dbReference>
<organism evidence="4 5">
    <name type="scientific">Polyplax serrata</name>
    <name type="common">Common mouse louse</name>
    <dbReference type="NCBI Taxonomy" id="468196"/>
    <lineage>
        <taxon>Eukaryota</taxon>
        <taxon>Metazoa</taxon>
        <taxon>Ecdysozoa</taxon>
        <taxon>Arthropoda</taxon>
        <taxon>Hexapoda</taxon>
        <taxon>Insecta</taxon>
        <taxon>Pterygota</taxon>
        <taxon>Neoptera</taxon>
        <taxon>Paraneoptera</taxon>
        <taxon>Psocodea</taxon>
        <taxon>Troctomorpha</taxon>
        <taxon>Phthiraptera</taxon>
        <taxon>Anoplura</taxon>
        <taxon>Polyplacidae</taxon>
        <taxon>Polyplax</taxon>
    </lineage>
</organism>
<comment type="similarity">
    <text evidence="1 3">Belongs to the tektin family.</text>
</comment>
<keyword evidence="3" id="KW-0969">Cilium</keyword>
<gene>
    <name evidence="4" type="ORF">RUM43_013560</name>
</gene>
<name>A0AAN8S6E0_POLSC</name>
<dbReference type="GO" id="GO:0005930">
    <property type="term" value="C:axoneme"/>
    <property type="evidence" value="ECO:0007669"/>
    <property type="project" value="UniProtKB-SubCell"/>
</dbReference>
<proteinExistence type="inferred from homology"/>
<evidence type="ECO:0000256" key="2">
    <source>
        <dbReference type="ARBA" id="ARBA00022490"/>
    </source>
</evidence>